<keyword evidence="2" id="KW-1185">Reference proteome</keyword>
<dbReference type="AlphaFoldDB" id="A0A1M4ZCQ2"/>
<protein>
    <submittedName>
        <fullName evidence="1">Uncharacterized protein</fullName>
    </submittedName>
</protein>
<dbReference type="EMBL" id="FQUO01000005">
    <property type="protein sequence ID" value="SHF15824.1"/>
    <property type="molecule type" value="Genomic_DNA"/>
</dbReference>
<evidence type="ECO:0000313" key="2">
    <source>
        <dbReference type="Proteomes" id="UP000184368"/>
    </source>
</evidence>
<gene>
    <name evidence="1" type="ORF">SAMN05444008_105175</name>
</gene>
<organism evidence="1 2">
    <name type="scientific">Cnuella takakiae</name>
    <dbReference type="NCBI Taxonomy" id="1302690"/>
    <lineage>
        <taxon>Bacteria</taxon>
        <taxon>Pseudomonadati</taxon>
        <taxon>Bacteroidota</taxon>
        <taxon>Chitinophagia</taxon>
        <taxon>Chitinophagales</taxon>
        <taxon>Chitinophagaceae</taxon>
        <taxon>Cnuella</taxon>
    </lineage>
</organism>
<reference evidence="1 2" key="1">
    <citation type="submission" date="2016-11" db="EMBL/GenBank/DDBJ databases">
        <authorList>
            <person name="Jaros S."/>
            <person name="Januszkiewicz K."/>
            <person name="Wedrychowicz H."/>
        </authorList>
    </citation>
    <scope>NUCLEOTIDE SEQUENCE [LARGE SCALE GENOMIC DNA]</scope>
    <source>
        <strain evidence="1 2">DSM 26897</strain>
    </source>
</reference>
<accession>A0A1M4ZCQ2</accession>
<sequence>MERRNNSLMQVLYANRHKKILFIFWIHANVYVECKINKVFFLL</sequence>
<evidence type="ECO:0000313" key="1">
    <source>
        <dbReference type="EMBL" id="SHF15824.1"/>
    </source>
</evidence>
<name>A0A1M4ZCQ2_9BACT</name>
<proteinExistence type="predicted"/>
<dbReference type="Proteomes" id="UP000184368">
    <property type="component" value="Unassembled WGS sequence"/>
</dbReference>